<feature type="non-terminal residue" evidence="2">
    <location>
        <position position="1"/>
    </location>
</feature>
<dbReference type="Proteomes" id="UP000708208">
    <property type="component" value="Unassembled WGS sequence"/>
</dbReference>
<feature type="compositionally biased region" description="Basic and acidic residues" evidence="1">
    <location>
        <begin position="7"/>
        <end position="17"/>
    </location>
</feature>
<feature type="compositionally biased region" description="Basic and acidic residues" evidence="1">
    <location>
        <begin position="67"/>
        <end position="88"/>
    </location>
</feature>
<accession>A0A8J2KEN5</accession>
<organism evidence="2 3">
    <name type="scientific">Allacma fusca</name>
    <dbReference type="NCBI Taxonomy" id="39272"/>
    <lineage>
        <taxon>Eukaryota</taxon>
        <taxon>Metazoa</taxon>
        <taxon>Ecdysozoa</taxon>
        <taxon>Arthropoda</taxon>
        <taxon>Hexapoda</taxon>
        <taxon>Collembola</taxon>
        <taxon>Symphypleona</taxon>
        <taxon>Sminthuridae</taxon>
        <taxon>Allacma</taxon>
    </lineage>
</organism>
<feature type="compositionally biased region" description="Acidic residues" evidence="1">
    <location>
        <begin position="36"/>
        <end position="45"/>
    </location>
</feature>
<proteinExistence type="predicted"/>
<keyword evidence="3" id="KW-1185">Reference proteome</keyword>
<dbReference type="AlphaFoldDB" id="A0A8J2KEN5"/>
<reference evidence="2" key="1">
    <citation type="submission" date="2021-06" db="EMBL/GenBank/DDBJ databases">
        <authorList>
            <person name="Hodson N. C."/>
            <person name="Mongue J. A."/>
            <person name="Jaron S. K."/>
        </authorList>
    </citation>
    <scope>NUCLEOTIDE SEQUENCE</scope>
</reference>
<name>A0A8J2KEN5_9HEXA</name>
<sequence length="88" mass="10076">QASPKADSFDRLQDAGRNHSRYGPGQRLLSDRSESDLDDVSDLSEMEQYPSPAPFPRRNSRTRMHHVQLDPKTPVDADEDKIMDQIRP</sequence>
<protein>
    <submittedName>
        <fullName evidence="2">Uncharacterized protein</fullName>
    </submittedName>
</protein>
<gene>
    <name evidence="2" type="ORF">AFUS01_LOCUS23647</name>
</gene>
<evidence type="ECO:0000313" key="3">
    <source>
        <dbReference type="Proteomes" id="UP000708208"/>
    </source>
</evidence>
<evidence type="ECO:0000313" key="2">
    <source>
        <dbReference type="EMBL" id="CAG7784995.1"/>
    </source>
</evidence>
<comment type="caution">
    <text evidence="2">The sequence shown here is derived from an EMBL/GenBank/DDBJ whole genome shotgun (WGS) entry which is preliminary data.</text>
</comment>
<evidence type="ECO:0000256" key="1">
    <source>
        <dbReference type="SAM" id="MobiDB-lite"/>
    </source>
</evidence>
<dbReference type="EMBL" id="CAJVCH010286858">
    <property type="protein sequence ID" value="CAG7784995.1"/>
    <property type="molecule type" value="Genomic_DNA"/>
</dbReference>
<feature type="region of interest" description="Disordered" evidence="1">
    <location>
        <begin position="1"/>
        <end position="88"/>
    </location>
</feature>